<gene>
    <name evidence="2" type="ORF">HDID_LOCUS5732</name>
</gene>
<name>A0A0R3SLB9_HYMDI</name>
<reference evidence="2 3" key="2">
    <citation type="submission" date="2018-11" db="EMBL/GenBank/DDBJ databases">
        <authorList>
            <consortium name="Pathogen Informatics"/>
        </authorList>
    </citation>
    <scope>NUCLEOTIDE SEQUENCE [LARGE SCALE GENOMIC DNA]</scope>
</reference>
<dbReference type="AlphaFoldDB" id="A0A0R3SLB9"/>
<feature type="chain" id="PRO_5043131320" evidence="1">
    <location>
        <begin position="30"/>
        <end position="104"/>
    </location>
</feature>
<dbReference type="WBParaSite" id="HDID_0000573401-mRNA-1">
    <property type="protein sequence ID" value="HDID_0000573401-mRNA-1"/>
    <property type="gene ID" value="HDID_0000573401"/>
</dbReference>
<organism evidence="4">
    <name type="scientific">Hymenolepis diminuta</name>
    <name type="common">Rat tapeworm</name>
    <dbReference type="NCBI Taxonomy" id="6216"/>
    <lineage>
        <taxon>Eukaryota</taxon>
        <taxon>Metazoa</taxon>
        <taxon>Spiralia</taxon>
        <taxon>Lophotrochozoa</taxon>
        <taxon>Platyhelminthes</taxon>
        <taxon>Cestoda</taxon>
        <taxon>Eucestoda</taxon>
        <taxon>Cyclophyllidea</taxon>
        <taxon>Hymenolepididae</taxon>
        <taxon>Hymenolepis</taxon>
    </lineage>
</organism>
<protein>
    <submittedName>
        <fullName evidence="4">Transmembrane protein</fullName>
    </submittedName>
</protein>
<dbReference type="EMBL" id="UYSG01003297">
    <property type="protein sequence ID" value="VDL58050.1"/>
    <property type="molecule type" value="Genomic_DNA"/>
</dbReference>
<accession>A0A0R3SLB9</accession>
<evidence type="ECO:0000313" key="3">
    <source>
        <dbReference type="Proteomes" id="UP000274504"/>
    </source>
</evidence>
<sequence>MHPRDRNYCSLKLSLIFLLAYVFSTPCHALSDFIQPLNANNLNTTTNVTELEVEFEPERSLEELYPTGKYLDPCKATISTVFVVLILEGGRNDLFDASFWRVVE</sequence>
<feature type="signal peptide" evidence="1">
    <location>
        <begin position="1"/>
        <end position="29"/>
    </location>
</feature>
<proteinExistence type="predicted"/>
<evidence type="ECO:0000313" key="2">
    <source>
        <dbReference type="EMBL" id="VDL58050.1"/>
    </source>
</evidence>
<evidence type="ECO:0000256" key="1">
    <source>
        <dbReference type="SAM" id="SignalP"/>
    </source>
</evidence>
<dbReference type="Proteomes" id="UP000274504">
    <property type="component" value="Unassembled WGS sequence"/>
</dbReference>
<reference evidence="4" key="1">
    <citation type="submission" date="2017-02" db="UniProtKB">
        <authorList>
            <consortium name="WormBaseParasite"/>
        </authorList>
    </citation>
    <scope>IDENTIFICATION</scope>
</reference>
<evidence type="ECO:0000313" key="4">
    <source>
        <dbReference type="WBParaSite" id="HDID_0000573401-mRNA-1"/>
    </source>
</evidence>
<keyword evidence="1" id="KW-0732">Signal</keyword>